<dbReference type="Ensembl" id="ENST00000416447.1">
    <property type="protein sequence ID" value="ENSP00000411179.1"/>
    <property type="gene ID" value="ENSG00000183486.15"/>
</dbReference>
<reference evidence="1" key="4">
    <citation type="submission" date="2025-08" db="UniProtKB">
        <authorList>
            <consortium name="Ensembl"/>
        </authorList>
    </citation>
    <scope>IDENTIFICATION</scope>
</reference>
<feature type="non-terminal residue" evidence="1">
    <location>
        <position position="14"/>
    </location>
</feature>
<dbReference type="GeneTree" id="ENSGT00940000163266"/>
<dbReference type="OpenTargets" id="ENSG00000183486"/>
<protein>
    <submittedName>
        <fullName evidence="1">MX dynamin like GTPase 2</fullName>
    </submittedName>
</protein>
<dbReference type="Antibodypedia" id="23558">
    <property type="antibodies" value="126 antibodies from 25 providers"/>
</dbReference>
<organism evidence="1 2">
    <name type="scientific">Homo sapiens</name>
    <name type="common">Human</name>
    <dbReference type="NCBI Taxonomy" id="9606"/>
    <lineage>
        <taxon>Eukaryota</taxon>
        <taxon>Metazoa</taxon>
        <taxon>Chordata</taxon>
        <taxon>Craniata</taxon>
        <taxon>Vertebrata</taxon>
        <taxon>Euteleostomi</taxon>
        <taxon>Mammalia</taxon>
        <taxon>Eutheria</taxon>
        <taxon>Euarchontoglires</taxon>
        <taxon>Primates</taxon>
        <taxon>Haplorrhini</taxon>
        <taxon>Catarrhini</taxon>
        <taxon>Hominidae</taxon>
        <taxon>Homo</taxon>
    </lineage>
</organism>
<reference evidence="1 2" key="3">
    <citation type="journal article" date="2004" name="Nature">
        <title>Finishing the euchromatic sequence of the human genome.</title>
        <authorList>
            <consortium name="International Human Genome Sequencing Consortium"/>
        </authorList>
    </citation>
    <scope>NUCLEOTIDE SEQUENCE [LARGE SCALE GENOMIC DNA]</scope>
</reference>
<dbReference type="HGNC" id="HGNC:7533">
    <property type="gene designation" value="MX2"/>
</dbReference>
<dbReference type="HOGENOM" id="CLU_3435744_0_0_1"/>
<reference evidence="1 2" key="2">
    <citation type="journal article" date="2001" name="Nature">
        <title>Initial sequencing and analysis of the human genome.</title>
        <authorList>
            <consortium name="International Human Genome Sequencing Consortium"/>
            <person name="Lander E.S."/>
            <person name="Linton L.M."/>
            <person name="Birren B."/>
            <person name="Nusbaum C."/>
            <person name="Zody M.C."/>
            <person name="Baldwin J."/>
            <person name="Devon K."/>
            <person name="Dewar K."/>
            <person name="Doyle M."/>
            <person name="FitzHugh W."/>
            <person name="Funke R."/>
            <person name="Gage D."/>
            <person name="Harris K."/>
            <person name="Heaford A."/>
            <person name="Howland J."/>
            <person name="Kann L."/>
            <person name="Lehoczky J."/>
            <person name="LeVine R."/>
            <person name="McEwan P."/>
            <person name="McKernan K."/>
            <person name="Meldrim J."/>
            <person name="Mesirov J.P."/>
            <person name="Miranda C."/>
            <person name="Morris W."/>
            <person name="Naylor J."/>
            <person name="Raymond C."/>
            <person name="Rosetti M."/>
            <person name="Santos R."/>
            <person name="Sheridan A."/>
            <person name="Sougnez C."/>
            <person name="Stange-Thomann N."/>
            <person name="Stojanovic N."/>
            <person name="Subramanian A."/>
            <person name="Wyman D."/>
            <person name="Rogers J."/>
            <person name="Sulston J."/>
            <person name="Ainscough R."/>
            <person name="Beck S."/>
            <person name="Bentley D."/>
            <person name="Burton J."/>
            <person name="Clee C."/>
            <person name="Carter N."/>
            <person name="Coulson A."/>
            <person name="Deadman R."/>
            <person name="Deloukas P."/>
            <person name="Dunham A."/>
            <person name="Dunham I."/>
            <person name="Durbin R."/>
            <person name="French L."/>
            <person name="Grafham D."/>
            <person name="Gregory S."/>
            <person name="Hubbard T."/>
            <person name="Humphray S."/>
            <person name="Hunt A."/>
            <person name="Jones M."/>
            <person name="Lloyd C."/>
            <person name="McMurray A."/>
            <person name="Matthews L."/>
            <person name="Mercer S."/>
            <person name="Milne S."/>
            <person name="Mullikin J.C."/>
            <person name="Mungall A."/>
            <person name="Plumb R."/>
            <person name="Ross M."/>
            <person name="Shownkeen R."/>
            <person name="Sims S."/>
            <person name="Waterston R.H."/>
            <person name="Wilson R.K."/>
            <person name="Hillier L.W."/>
            <person name="McPherson J.D."/>
            <person name="Marra M.A."/>
            <person name="Mardis E.R."/>
            <person name="Fulton L.A."/>
            <person name="Chinwalla A.T."/>
            <person name="Pepin K.H."/>
            <person name="Gish W.R."/>
            <person name="Chissoe S.L."/>
            <person name="Wendl M.C."/>
            <person name="Delehaunty K.D."/>
            <person name="Miner T.L."/>
            <person name="Delehaunty A."/>
            <person name="Kramer J.B."/>
            <person name="Cook L.L."/>
            <person name="Fulton R.S."/>
            <person name="Johnson D.L."/>
            <person name="Minx P.J."/>
            <person name="Clifton S.W."/>
            <person name="Hawkins T."/>
            <person name="Branscomb E."/>
            <person name="Predki P."/>
            <person name="Richardson P."/>
            <person name="Wenning S."/>
            <person name="Slezak T."/>
            <person name="Doggett N."/>
            <person name="Cheng J.F."/>
            <person name="Olsen A."/>
            <person name="Lucas S."/>
            <person name="Elkin C."/>
            <person name="Uberbacher E."/>
            <person name="Frazier M."/>
            <person name="Gibbs R.A."/>
            <person name="Muzny D.M."/>
            <person name="Scherer S.E."/>
            <person name="Bouck J.B."/>
            <person name="Sodergren E.J."/>
            <person name="Worley K.C."/>
            <person name="Rives C.M."/>
            <person name="Gorrell J.H."/>
            <person name="Metzker M.L."/>
            <person name="Naylor S.L."/>
            <person name="Kucherlapati R.S."/>
            <person name="Nelson D.L."/>
            <person name="Weinstock G.M."/>
            <person name="Sakaki Y."/>
            <person name="Fujiyama A."/>
            <person name="Hattori M."/>
            <person name="Yada T."/>
            <person name="Toyoda A."/>
            <person name="Itoh T."/>
            <person name="Kawagoe C."/>
            <person name="Watanabe H."/>
            <person name="Totoki Y."/>
            <person name="Taylor T."/>
            <person name="Weissenbach J."/>
            <person name="Heilig R."/>
            <person name="Saurin W."/>
            <person name="Artiguenave F."/>
            <person name="Brottier P."/>
            <person name="Bruls T."/>
            <person name="Pelletier E."/>
            <person name="Robert C."/>
            <person name="Wincker P."/>
            <person name="Smith D.R."/>
            <person name="Doucette-Stamm L."/>
            <person name="Rubenfield M."/>
            <person name="Weinstock K."/>
            <person name="Lee H.M."/>
            <person name="Dubois J."/>
            <person name="Rosenthal A."/>
            <person name="Platzer M."/>
            <person name="Nyakatura G."/>
            <person name="Taudien S."/>
            <person name="Rump A."/>
            <person name="Yang H."/>
            <person name="Yu J."/>
            <person name="Wang J."/>
            <person name="Huang G."/>
            <person name="Gu J."/>
            <person name="Hood L."/>
            <person name="Rowen L."/>
            <person name="Madan A."/>
            <person name="Qin S."/>
            <person name="Davis R.W."/>
            <person name="Federspiel N.A."/>
            <person name="Abola A.P."/>
            <person name="Proctor M.J."/>
            <person name="Myers R.M."/>
            <person name="Schmutz J."/>
            <person name="Dickson M."/>
            <person name="Grimwood J."/>
            <person name="Cox D.R."/>
            <person name="Olson M.V."/>
            <person name="Kaul R."/>
            <person name="Raymond C."/>
            <person name="Shimizu N."/>
            <person name="Kawasaki K."/>
            <person name="Minoshima S."/>
            <person name="Evans G.A."/>
            <person name="Athanasiou M."/>
            <person name="Schultz R."/>
            <person name="Roe B.A."/>
            <person name="Chen F."/>
            <person name="Pan H."/>
            <person name="Ramser J."/>
            <person name="Lehrach H."/>
            <person name="Reinhardt R."/>
            <person name="McCombie W.R."/>
            <person name="de la Bastide M."/>
            <person name="Dedhia N."/>
            <person name="Blocker H."/>
            <person name="Hornischer K."/>
            <person name="Nordsiek G."/>
            <person name="Agarwala R."/>
            <person name="Aravind L."/>
            <person name="Bailey J.A."/>
            <person name="Bateman A."/>
            <person name="Batzoglou S."/>
            <person name="Birney E."/>
            <person name="Bork P."/>
            <person name="Brown D.G."/>
            <person name="Burge C.B."/>
            <person name="Cerutti L."/>
            <person name="Chen H.C."/>
            <person name="Church D."/>
            <person name="Clamp M."/>
            <person name="Copley R.R."/>
            <person name="Doerks T."/>
            <person name="Eddy S.R."/>
            <person name="Eichler E.E."/>
            <person name="Furey T.S."/>
            <person name="Galagan J."/>
            <person name="Gilbert J.G."/>
            <person name="Harmon C."/>
            <person name="Hayashizaki Y."/>
            <person name="Haussler D."/>
            <person name="Hermjakob H."/>
            <person name="Hokamp K."/>
            <person name="Jang W."/>
            <person name="Johnson L.S."/>
            <person name="Jones T.A."/>
            <person name="Kasif S."/>
            <person name="Kaspryzk A."/>
            <person name="Kennedy S."/>
            <person name="Kent W.J."/>
            <person name="Kitts P."/>
            <person name="Koonin E.V."/>
            <person name="Korf I."/>
            <person name="Kulp D."/>
            <person name="Lancet D."/>
            <person name="Lowe T.M."/>
            <person name="McLysaght A."/>
            <person name="Mikkelsen T."/>
            <person name="Moran J.V."/>
            <person name="Mulder N."/>
            <person name="Pollara V.J."/>
            <person name="Ponting C.P."/>
            <person name="Schuler G."/>
            <person name="Schultz J."/>
            <person name="Slater G."/>
            <person name="Smit A.F."/>
            <person name="Stupka E."/>
            <person name="Szustakowski J."/>
            <person name="Thierry-Mieg D."/>
            <person name="Thierry-Mieg J."/>
            <person name="Wagner L."/>
            <person name="Wallis J."/>
            <person name="Wheeler R."/>
            <person name="Williams A."/>
            <person name="Wolf Y.I."/>
            <person name="Wolfe K.H."/>
            <person name="Yang S.P."/>
            <person name="Yeh R.F."/>
            <person name="Collins F."/>
            <person name="Guyer M.S."/>
            <person name="Peterson J."/>
            <person name="Felsenfeld A."/>
            <person name="Wetterstrand K.A."/>
            <person name="Patrinos A."/>
            <person name="Morgan M.J."/>
            <person name="de Jong P."/>
            <person name="Catanese J.J."/>
            <person name="Osoegawa K."/>
            <person name="Shizuya H."/>
            <person name="Choi S."/>
            <person name="Chen Y.J."/>
        </authorList>
    </citation>
    <scope>NUCLEOTIDE SEQUENCE [LARGE SCALE GENOMIC DNA]</scope>
</reference>
<dbReference type="MassIVE" id="C9J9T4"/>
<gene>
    <name evidence="1" type="primary">MX2</name>
</gene>
<dbReference type="EMBL" id="AL773578">
    <property type="status" value="NOT_ANNOTATED_CDS"/>
    <property type="molecule type" value="Genomic_DNA"/>
</dbReference>
<dbReference type="UCSC" id="uc062ahm.1">
    <property type="organism name" value="human"/>
</dbReference>
<dbReference type="Proteomes" id="UP000005640">
    <property type="component" value="Chromosome 21"/>
</dbReference>
<reference evidence="1 2" key="1">
    <citation type="journal article" date="2000" name="Nature">
        <title>The DNA sequence of human chromosome 21.</title>
        <authorList>
            <consortium name="Chromosome 21 mapping and sequencing consortium"/>
            <person name="Hattori M."/>
            <person name="Fujiyama A."/>
            <person name="Taylor T.D."/>
            <person name="Watanabe H."/>
            <person name="Yada T."/>
            <person name="Park H.S."/>
            <person name="Toyoda A."/>
            <person name="Ishii K."/>
            <person name="Totoki Y."/>
            <person name="Choi D.K."/>
            <person name="Groner Y."/>
            <person name="Soeda E."/>
            <person name="Ohki M."/>
            <person name="Takagi T."/>
            <person name="Sakaki Y."/>
            <person name="Taudien S."/>
            <person name="Blechschmidt K."/>
            <person name="Polley A."/>
            <person name="Menzel U."/>
            <person name="Delabar J."/>
            <person name="Kumpf K."/>
            <person name="Lehmann R."/>
            <person name="Patterson D."/>
            <person name="Reichwald K."/>
            <person name="Rump A."/>
            <person name="Schillhabel M."/>
            <person name="Schudy A."/>
            <person name="Zimmermann W."/>
            <person name="Rosenthal A."/>
            <person name="Kudoh J."/>
            <person name="Schibuya K."/>
            <person name="Kawasaki K."/>
            <person name="Asakawa S."/>
            <person name="Shintani A."/>
            <person name="Sasaki T."/>
            <person name="Nagamine K."/>
            <person name="Mitsuyama S."/>
            <person name="Antonarakis S.E."/>
            <person name="Minoshima S."/>
            <person name="Shimizu N."/>
            <person name="Nordsiek G."/>
            <person name="Hornischer K."/>
            <person name="Brant P."/>
            <person name="Scharfe M."/>
            <person name="Schon O."/>
            <person name="Desario A."/>
            <person name="Reichelt J."/>
            <person name="Kauer G."/>
            <person name="Blocker H."/>
            <person name="Ramser J."/>
            <person name="Beck A."/>
            <person name="Klages S."/>
            <person name="Hennig S."/>
            <person name="Riesselmann L."/>
            <person name="Dagand E."/>
            <person name="Haaf T."/>
            <person name="Wehrmeyer S."/>
            <person name="Borzym K."/>
            <person name="Gardiner K."/>
            <person name="Nizetic D."/>
            <person name="Francis F."/>
            <person name="Lehrach H."/>
            <person name="Reinhardt R."/>
            <person name="Yaspo M.L."/>
        </authorList>
    </citation>
    <scope>NUCLEOTIDE SEQUENCE [LARGE SCALE GENOMIC DNA]</scope>
</reference>
<dbReference type="EMBL" id="KF457326">
    <property type="status" value="NOT_ANNOTATED_CDS"/>
    <property type="molecule type" value="Genomic_DNA"/>
</dbReference>
<dbReference type="OMA" id="PCIRDEE"/>
<dbReference type="ExpressionAtlas" id="C9J9T4">
    <property type="expression patterns" value="baseline and differential"/>
</dbReference>
<dbReference type="OrthoDB" id="5061070at2759"/>
<sequence length="14" mass="1800">MSKAHKPWPYRRRS</sequence>
<dbReference type="ProteomicsDB" id="9223"/>
<accession>C9J9T4</accession>
<proteinExistence type="predicted"/>
<dbReference type="VEuPathDB" id="HostDB:ENSG00000183486"/>
<dbReference type="Ensembl" id="ENST00000416447.1">
    <property type="protein sequence ID" value="ENSP00000411179.1"/>
    <property type="gene ID" value="ENSG00000183486.14"/>
</dbReference>
<dbReference type="ChiTaRS" id="MX2">
    <property type="organism name" value="human"/>
</dbReference>
<keyword evidence="2" id="KW-1185">Reference proteome</keyword>
<name>C9J9T4_HUMAN</name>
<evidence type="ECO:0000313" key="2">
    <source>
        <dbReference type="Proteomes" id="UP000005640"/>
    </source>
</evidence>
<dbReference type="Bgee" id="ENSG00000183486">
    <property type="expression patterns" value="Expressed in blood and 147 other cell types or tissues"/>
</dbReference>
<evidence type="ECO:0000313" key="1">
    <source>
        <dbReference type="Ensembl" id="ENSP00000411179.1"/>
    </source>
</evidence>
<reference evidence="1" key="5">
    <citation type="submission" date="2025-09" db="UniProtKB">
        <authorList>
            <consortium name="Ensembl"/>
        </authorList>
    </citation>
    <scope>IDENTIFICATION</scope>
</reference>